<dbReference type="Proteomes" id="UP001151760">
    <property type="component" value="Unassembled WGS sequence"/>
</dbReference>
<keyword evidence="2" id="KW-1185">Reference proteome</keyword>
<organism evidence="1 2">
    <name type="scientific">Tanacetum coccineum</name>
    <dbReference type="NCBI Taxonomy" id="301880"/>
    <lineage>
        <taxon>Eukaryota</taxon>
        <taxon>Viridiplantae</taxon>
        <taxon>Streptophyta</taxon>
        <taxon>Embryophyta</taxon>
        <taxon>Tracheophyta</taxon>
        <taxon>Spermatophyta</taxon>
        <taxon>Magnoliopsida</taxon>
        <taxon>eudicotyledons</taxon>
        <taxon>Gunneridae</taxon>
        <taxon>Pentapetalae</taxon>
        <taxon>asterids</taxon>
        <taxon>campanulids</taxon>
        <taxon>Asterales</taxon>
        <taxon>Asteraceae</taxon>
        <taxon>Asteroideae</taxon>
        <taxon>Anthemideae</taxon>
        <taxon>Anthemidinae</taxon>
        <taxon>Tanacetum</taxon>
    </lineage>
</organism>
<evidence type="ECO:0000313" key="2">
    <source>
        <dbReference type="Proteomes" id="UP001151760"/>
    </source>
</evidence>
<evidence type="ECO:0000313" key="1">
    <source>
        <dbReference type="EMBL" id="GJT57581.1"/>
    </source>
</evidence>
<proteinExistence type="predicted"/>
<name>A0ABQ5F2N1_9ASTR</name>
<gene>
    <name evidence="1" type="ORF">Tco_0992635</name>
</gene>
<sequence length="68" mass="7398">MTGNKAYLVEYQDYNGGPVAFGGSKGQITSKGRAAAIQDSESMDSVLTCLFWEKEGNITTKGFTENKR</sequence>
<accession>A0ABQ5F2N1</accession>
<reference evidence="1" key="2">
    <citation type="submission" date="2022-01" db="EMBL/GenBank/DDBJ databases">
        <authorList>
            <person name="Yamashiro T."/>
            <person name="Shiraishi A."/>
            <person name="Satake H."/>
            <person name="Nakayama K."/>
        </authorList>
    </citation>
    <scope>NUCLEOTIDE SEQUENCE</scope>
</reference>
<reference evidence="1" key="1">
    <citation type="journal article" date="2022" name="Int. J. Mol. Sci.">
        <title>Draft Genome of Tanacetum Coccineum: Genomic Comparison of Closely Related Tanacetum-Family Plants.</title>
        <authorList>
            <person name="Yamashiro T."/>
            <person name="Shiraishi A."/>
            <person name="Nakayama K."/>
            <person name="Satake H."/>
        </authorList>
    </citation>
    <scope>NUCLEOTIDE SEQUENCE</scope>
</reference>
<comment type="caution">
    <text evidence="1">The sequence shown here is derived from an EMBL/GenBank/DDBJ whole genome shotgun (WGS) entry which is preliminary data.</text>
</comment>
<protein>
    <submittedName>
        <fullName evidence="1">Uncharacterized protein</fullName>
    </submittedName>
</protein>
<dbReference type="EMBL" id="BQNB010016943">
    <property type="protein sequence ID" value="GJT57581.1"/>
    <property type="molecule type" value="Genomic_DNA"/>
</dbReference>